<feature type="chain" id="PRO_5017770145" evidence="5">
    <location>
        <begin position="26"/>
        <end position="574"/>
    </location>
</feature>
<feature type="signal peptide" evidence="5">
    <location>
        <begin position="1"/>
        <end position="25"/>
    </location>
</feature>
<evidence type="ECO:0000256" key="5">
    <source>
        <dbReference type="SAM" id="SignalP"/>
    </source>
</evidence>
<dbReference type="GO" id="GO:0015833">
    <property type="term" value="P:peptide transport"/>
    <property type="evidence" value="ECO:0007669"/>
    <property type="project" value="TreeGrafter"/>
</dbReference>
<gene>
    <name evidence="7" type="ORF">BCF44_108442</name>
</gene>
<dbReference type="Gene3D" id="3.40.190.10">
    <property type="entry name" value="Periplasmic binding protein-like II"/>
    <property type="match status" value="1"/>
</dbReference>
<accession>A0A3E0HGY1</accession>
<dbReference type="GO" id="GO:0030313">
    <property type="term" value="C:cell envelope"/>
    <property type="evidence" value="ECO:0007669"/>
    <property type="project" value="UniProtKB-SubCell"/>
</dbReference>
<dbReference type="InterPro" id="IPR030678">
    <property type="entry name" value="Peptide/Ni-bd"/>
</dbReference>
<dbReference type="Pfam" id="PF00496">
    <property type="entry name" value="SBP_bac_5"/>
    <property type="match status" value="1"/>
</dbReference>
<evidence type="ECO:0000256" key="2">
    <source>
        <dbReference type="ARBA" id="ARBA00005695"/>
    </source>
</evidence>
<dbReference type="SUPFAM" id="SSF53850">
    <property type="entry name" value="Periplasmic binding protein-like II"/>
    <property type="match status" value="1"/>
</dbReference>
<dbReference type="PANTHER" id="PTHR30290">
    <property type="entry name" value="PERIPLASMIC BINDING COMPONENT OF ABC TRANSPORTER"/>
    <property type="match status" value="1"/>
</dbReference>
<dbReference type="PROSITE" id="PS51257">
    <property type="entry name" value="PROKAR_LIPOPROTEIN"/>
    <property type="match status" value="1"/>
</dbReference>
<name>A0A3E0HGY1_9PSEU</name>
<organism evidence="7 8">
    <name type="scientific">Kutzneria buriramensis</name>
    <dbReference type="NCBI Taxonomy" id="1045776"/>
    <lineage>
        <taxon>Bacteria</taxon>
        <taxon>Bacillati</taxon>
        <taxon>Actinomycetota</taxon>
        <taxon>Actinomycetes</taxon>
        <taxon>Pseudonocardiales</taxon>
        <taxon>Pseudonocardiaceae</taxon>
        <taxon>Kutzneria</taxon>
    </lineage>
</organism>
<dbReference type="EMBL" id="QUNO01000008">
    <property type="protein sequence ID" value="REH44961.1"/>
    <property type="molecule type" value="Genomic_DNA"/>
</dbReference>
<comment type="subcellular location">
    <subcellularLocation>
        <location evidence="1">Cell envelope</location>
    </subcellularLocation>
</comment>
<dbReference type="PANTHER" id="PTHR30290:SF10">
    <property type="entry name" value="PERIPLASMIC OLIGOPEPTIDE-BINDING PROTEIN-RELATED"/>
    <property type="match status" value="1"/>
</dbReference>
<dbReference type="GO" id="GO:0043190">
    <property type="term" value="C:ATP-binding cassette (ABC) transporter complex"/>
    <property type="evidence" value="ECO:0007669"/>
    <property type="project" value="InterPro"/>
</dbReference>
<dbReference type="CDD" id="cd08513">
    <property type="entry name" value="PBP2_thermophilic_Hb8_like"/>
    <property type="match status" value="1"/>
</dbReference>
<evidence type="ECO:0000313" key="8">
    <source>
        <dbReference type="Proteomes" id="UP000256269"/>
    </source>
</evidence>
<dbReference type="InterPro" id="IPR000914">
    <property type="entry name" value="SBP_5_dom"/>
</dbReference>
<dbReference type="Gene3D" id="3.10.105.10">
    <property type="entry name" value="Dipeptide-binding Protein, Domain 3"/>
    <property type="match status" value="1"/>
</dbReference>
<dbReference type="OrthoDB" id="7888869at2"/>
<reference evidence="7 8" key="1">
    <citation type="submission" date="2018-08" db="EMBL/GenBank/DDBJ databases">
        <title>Genomic Encyclopedia of Archaeal and Bacterial Type Strains, Phase II (KMG-II): from individual species to whole genera.</title>
        <authorList>
            <person name="Goeker M."/>
        </authorList>
    </citation>
    <scope>NUCLEOTIDE SEQUENCE [LARGE SCALE GENOMIC DNA]</scope>
    <source>
        <strain evidence="7 8">DSM 45791</strain>
    </source>
</reference>
<dbReference type="InterPro" id="IPR039424">
    <property type="entry name" value="SBP_5"/>
</dbReference>
<evidence type="ECO:0000259" key="6">
    <source>
        <dbReference type="Pfam" id="PF00496"/>
    </source>
</evidence>
<evidence type="ECO:0000256" key="1">
    <source>
        <dbReference type="ARBA" id="ARBA00004196"/>
    </source>
</evidence>
<keyword evidence="4 5" id="KW-0732">Signal</keyword>
<dbReference type="Proteomes" id="UP000256269">
    <property type="component" value="Unassembled WGS sequence"/>
</dbReference>
<evidence type="ECO:0000256" key="3">
    <source>
        <dbReference type="ARBA" id="ARBA00022448"/>
    </source>
</evidence>
<dbReference type="GO" id="GO:0042597">
    <property type="term" value="C:periplasmic space"/>
    <property type="evidence" value="ECO:0007669"/>
    <property type="project" value="UniProtKB-ARBA"/>
</dbReference>
<keyword evidence="3" id="KW-0813">Transport</keyword>
<protein>
    <submittedName>
        <fullName evidence="7">Peptide/nickel transport system substrate-binding protein</fullName>
    </submittedName>
</protein>
<dbReference type="AlphaFoldDB" id="A0A3E0HGY1"/>
<evidence type="ECO:0000256" key="4">
    <source>
        <dbReference type="ARBA" id="ARBA00022729"/>
    </source>
</evidence>
<proteinExistence type="inferred from homology"/>
<comment type="caution">
    <text evidence="7">The sequence shown here is derived from an EMBL/GenBank/DDBJ whole genome shotgun (WGS) entry which is preliminary data.</text>
</comment>
<comment type="similarity">
    <text evidence="2">Belongs to the bacterial solute-binding protein 5 family.</text>
</comment>
<dbReference type="PIRSF" id="PIRSF002741">
    <property type="entry name" value="MppA"/>
    <property type="match status" value="1"/>
</dbReference>
<dbReference type="RefSeq" id="WP_116176849.1">
    <property type="nucleotide sequence ID" value="NZ_CP144375.1"/>
</dbReference>
<feature type="domain" description="Solute-binding protein family 5" evidence="6">
    <location>
        <begin position="93"/>
        <end position="481"/>
    </location>
</feature>
<keyword evidence="8" id="KW-1185">Reference proteome</keyword>
<sequence length="574" mass="62404">MRRGLGRLAAVVCCLLLAACAGGRARHGGSNTVSFALPPSATPNWILPLAIPGYTASYNGVIQSALFVPLYAYDGSSGAVGMDQQASAANPPVYAADGKSVTITLKPLTWSDGAPVTSEDVQFYLDLIRAAKDDWGAYTKGLMPDNVTGFHIVDDHTFTLTLDKTYNPGWFTANQLTLITPLPRQAWAHDPDPRKTFDYLVAQAKNLGGYNTDPLWKVVDGPYALESFSPTGQVTLAKNPSYTGQDGSHLDKITFLTFTSSAAEYNVLLAGGVDYGYVPTTNLGQRPKLESMGYKVQPWNGWSITYIPYNFNNPALGKAFQQLYLRQAIQHAVDQKAISQVIWRGTASPGYGPVPQDNDPTFLSPQQKTNPYPFDLDTSRRLLSDHGWRPDPDGILACREPDECGPGIAAGTRLSMTLLTESGSDETDGTMQELKSELSKVGIELRINAQPLNTVLANGTTCEPTSPACAWQLSYFGTQGSWYFPAYPSGEQLFATDAGVNFGNYRDKPTDDLINASTLATSPQSMVDYSARLAQQLPVIWMPNPPYQVSAIDASLHGVVQDPMAGLQPQRWYR</sequence>
<dbReference type="GO" id="GO:1904680">
    <property type="term" value="F:peptide transmembrane transporter activity"/>
    <property type="evidence" value="ECO:0007669"/>
    <property type="project" value="TreeGrafter"/>
</dbReference>
<evidence type="ECO:0000313" key="7">
    <source>
        <dbReference type="EMBL" id="REH44961.1"/>
    </source>
</evidence>